<organism evidence="2 3">
    <name type="scientific">Caenorhabditis auriculariae</name>
    <dbReference type="NCBI Taxonomy" id="2777116"/>
    <lineage>
        <taxon>Eukaryota</taxon>
        <taxon>Metazoa</taxon>
        <taxon>Ecdysozoa</taxon>
        <taxon>Nematoda</taxon>
        <taxon>Chromadorea</taxon>
        <taxon>Rhabditida</taxon>
        <taxon>Rhabditina</taxon>
        <taxon>Rhabditomorpha</taxon>
        <taxon>Rhabditoidea</taxon>
        <taxon>Rhabditidae</taxon>
        <taxon>Peloderinae</taxon>
        <taxon>Caenorhabditis</taxon>
    </lineage>
</organism>
<evidence type="ECO:0000313" key="2">
    <source>
        <dbReference type="EMBL" id="CAD6194895.1"/>
    </source>
</evidence>
<dbReference type="AlphaFoldDB" id="A0A8S1HI21"/>
<accession>A0A8S1HI21</accession>
<keyword evidence="3" id="KW-1185">Reference proteome</keyword>
<protein>
    <submittedName>
        <fullName evidence="2">Uncharacterized protein</fullName>
    </submittedName>
</protein>
<dbReference type="Proteomes" id="UP000835052">
    <property type="component" value="Unassembled WGS sequence"/>
</dbReference>
<evidence type="ECO:0000256" key="1">
    <source>
        <dbReference type="SAM" id="MobiDB-lite"/>
    </source>
</evidence>
<sequence>MIGMVNVQCDTPLDYYASAPSRKESVRVRNESDTTHVRTPSVAKRTPSWRPLFTGQAKSKKAQTRYLDDGRKIVDGRSNNEEPNKLWEELFLRSFAHRIESEIQSPSPMEAHKNLENELEKLRIQDKSFYRSTYSLVSPARVESTDFEDLEVIQPKGIRSNSSSERPCSFLTFPFIKSIKGNKKKNTTEPSKKL</sequence>
<evidence type="ECO:0000313" key="3">
    <source>
        <dbReference type="Proteomes" id="UP000835052"/>
    </source>
</evidence>
<gene>
    <name evidence="2" type="ORF">CAUJ_LOCUS10814</name>
</gene>
<reference evidence="2" key="1">
    <citation type="submission" date="2020-10" db="EMBL/GenBank/DDBJ databases">
        <authorList>
            <person name="Kikuchi T."/>
        </authorList>
    </citation>
    <scope>NUCLEOTIDE SEQUENCE</scope>
    <source>
        <strain evidence="2">NKZ352</strain>
    </source>
</reference>
<dbReference type="PANTHER" id="PTHR38608">
    <property type="entry name" value="PROTEIN CBG07207"/>
    <property type="match status" value="1"/>
</dbReference>
<dbReference type="EMBL" id="CAJGYM010000049">
    <property type="protein sequence ID" value="CAD6194895.1"/>
    <property type="molecule type" value="Genomic_DNA"/>
</dbReference>
<feature type="region of interest" description="Disordered" evidence="1">
    <location>
        <begin position="26"/>
        <end position="47"/>
    </location>
</feature>
<dbReference type="PANTHER" id="PTHR38608:SF4">
    <property type="entry name" value="PROTEIN CBG07207"/>
    <property type="match status" value="1"/>
</dbReference>
<proteinExistence type="predicted"/>
<dbReference type="OrthoDB" id="5805034at2759"/>
<name>A0A8S1HI21_9PELO</name>
<feature type="compositionally biased region" description="Basic and acidic residues" evidence="1">
    <location>
        <begin position="26"/>
        <end position="36"/>
    </location>
</feature>
<comment type="caution">
    <text evidence="2">The sequence shown here is derived from an EMBL/GenBank/DDBJ whole genome shotgun (WGS) entry which is preliminary data.</text>
</comment>